<dbReference type="InParanoid" id="A0A507BEZ5"/>
<keyword evidence="6 8" id="KW-0408">Iron</keyword>
<dbReference type="GO" id="GO:0005506">
    <property type="term" value="F:iron ion binding"/>
    <property type="evidence" value="ECO:0007669"/>
    <property type="project" value="InterPro"/>
</dbReference>
<evidence type="ECO:0000256" key="4">
    <source>
        <dbReference type="ARBA" id="ARBA00022723"/>
    </source>
</evidence>
<keyword evidence="12" id="KW-1185">Reference proteome</keyword>
<dbReference type="SUPFAM" id="SSF48264">
    <property type="entry name" value="Cytochrome P450"/>
    <property type="match status" value="1"/>
</dbReference>
<dbReference type="PRINTS" id="PR00385">
    <property type="entry name" value="P450"/>
</dbReference>
<protein>
    <recommendedName>
        <fullName evidence="13">Isotrichodermin C-15 hydroxylase</fullName>
    </recommendedName>
</protein>
<keyword evidence="5 9" id="KW-0560">Oxidoreductase</keyword>
<keyword evidence="10" id="KW-1133">Transmembrane helix</keyword>
<sequence>MPSVVERFCSRLTPASVPVGIVSLWALYVVTSVIYNLFFHPLRRYPGPKLWAAFQFPFSLAWLSGRGHRIILDLHLKYGDIVRIAPNELSCGYPEAWEDICGHRKKGEDENGKDPAFWRGDVLTIVGSDRERHARLRKIVAHGFSAQSMLDQQHVFTHYVDLMMDRLHTATAKGEPQDMTSWYNWATFDMIGDLTFGEPFGCLDKAQHHPWPRLIFQHIKGIAIATSLIRYPFANKLIAQLTPRSVAKDIAGHWEFTKTQVAKRMAYKDARPDFMMSIINAHEKKASYLVNISHEEIVANANNLVVGGSETTATTLSGATYLLVTNRPVLDKIYAELKASFTHQDEINLISVQKLDYMLAALKECLRMYPAVASAIPRVSPPGGSTTILQIWQWPMYHNPRLFKDPEVLVPERWLGDPRYDSDKRDAVQPFSVGPRNCVGKNLAYAEMRLILAKMIWNFDFQLDPSSEGWMDRNLLYFLWEKPPLYIRLVPRDTEGEKGAAAIK</sequence>
<feature type="binding site" description="axial binding residue" evidence="8">
    <location>
        <position position="438"/>
    </location>
    <ligand>
        <name>heme</name>
        <dbReference type="ChEBI" id="CHEBI:30413"/>
    </ligand>
    <ligandPart>
        <name>Fe</name>
        <dbReference type="ChEBI" id="CHEBI:18248"/>
    </ligandPart>
</feature>
<evidence type="ECO:0000256" key="8">
    <source>
        <dbReference type="PIRSR" id="PIRSR602401-1"/>
    </source>
</evidence>
<keyword evidence="4 8" id="KW-0479">Metal-binding</keyword>
<keyword evidence="3 8" id="KW-0349">Heme</keyword>
<accession>A0A507BEZ5</accession>
<name>A0A507BEZ5_9PEZI</name>
<reference evidence="11 12" key="1">
    <citation type="submission" date="2019-06" db="EMBL/GenBank/DDBJ databases">
        <title>Draft genome sequence of the filamentous fungus Phialemoniopsis curvata isolated from diesel fuel.</title>
        <authorList>
            <person name="Varaljay V.A."/>
            <person name="Lyon W.J."/>
            <person name="Crouch A.L."/>
            <person name="Drake C.E."/>
            <person name="Hollomon J.M."/>
            <person name="Nadeau L.J."/>
            <person name="Nunn H.S."/>
            <person name="Stevenson B.S."/>
            <person name="Bojanowski C.L."/>
            <person name="Crookes-Goodson W.J."/>
        </authorList>
    </citation>
    <scope>NUCLEOTIDE SEQUENCE [LARGE SCALE GENOMIC DNA]</scope>
    <source>
        <strain evidence="11 12">D216</strain>
    </source>
</reference>
<dbReference type="PROSITE" id="PS00086">
    <property type="entry name" value="CYTOCHROME_P450"/>
    <property type="match status" value="1"/>
</dbReference>
<dbReference type="EMBL" id="SKBQ01000012">
    <property type="protein sequence ID" value="TPX17896.1"/>
    <property type="molecule type" value="Genomic_DNA"/>
</dbReference>
<dbReference type="STRING" id="1093900.A0A507BEZ5"/>
<comment type="cofactor">
    <cofactor evidence="1 8">
        <name>heme</name>
        <dbReference type="ChEBI" id="CHEBI:30413"/>
    </cofactor>
</comment>
<evidence type="ECO:0000313" key="11">
    <source>
        <dbReference type="EMBL" id="TPX17896.1"/>
    </source>
</evidence>
<dbReference type="GO" id="GO:0016705">
    <property type="term" value="F:oxidoreductase activity, acting on paired donors, with incorporation or reduction of molecular oxygen"/>
    <property type="evidence" value="ECO:0007669"/>
    <property type="project" value="InterPro"/>
</dbReference>
<dbReference type="PRINTS" id="PR00463">
    <property type="entry name" value="EP450I"/>
</dbReference>
<dbReference type="PANTHER" id="PTHR24305">
    <property type="entry name" value="CYTOCHROME P450"/>
    <property type="match status" value="1"/>
</dbReference>
<proteinExistence type="inferred from homology"/>
<evidence type="ECO:0000256" key="5">
    <source>
        <dbReference type="ARBA" id="ARBA00023002"/>
    </source>
</evidence>
<dbReference type="Pfam" id="PF00067">
    <property type="entry name" value="p450"/>
    <property type="match status" value="1"/>
</dbReference>
<keyword evidence="10" id="KW-0812">Transmembrane</keyword>
<comment type="similarity">
    <text evidence="2 9">Belongs to the cytochrome P450 family.</text>
</comment>
<dbReference type="AlphaFoldDB" id="A0A507BEZ5"/>
<dbReference type="InterPro" id="IPR036396">
    <property type="entry name" value="Cyt_P450_sf"/>
</dbReference>
<dbReference type="OrthoDB" id="1470350at2759"/>
<evidence type="ECO:0000256" key="10">
    <source>
        <dbReference type="SAM" id="Phobius"/>
    </source>
</evidence>
<evidence type="ECO:0000256" key="9">
    <source>
        <dbReference type="RuleBase" id="RU000461"/>
    </source>
</evidence>
<dbReference type="Proteomes" id="UP000319257">
    <property type="component" value="Unassembled WGS sequence"/>
</dbReference>
<organism evidence="11 12">
    <name type="scientific">Thyridium curvatum</name>
    <dbReference type="NCBI Taxonomy" id="1093900"/>
    <lineage>
        <taxon>Eukaryota</taxon>
        <taxon>Fungi</taxon>
        <taxon>Dikarya</taxon>
        <taxon>Ascomycota</taxon>
        <taxon>Pezizomycotina</taxon>
        <taxon>Sordariomycetes</taxon>
        <taxon>Sordariomycetidae</taxon>
        <taxon>Thyridiales</taxon>
        <taxon>Thyridiaceae</taxon>
        <taxon>Thyridium</taxon>
    </lineage>
</organism>
<dbReference type="CDD" id="cd11058">
    <property type="entry name" value="CYP60B-like"/>
    <property type="match status" value="1"/>
</dbReference>
<evidence type="ECO:0000256" key="7">
    <source>
        <dbReference type="ARBA" id="ARBA00023033"/>
    </source>
</evidence>
<comment type="caution">
    <text evidence="11">The sequence shown here is derived from an EMBL/GenBank/DDBJ whole genome shotgun (WGS) entry which is preliminary data.</text>
</comment>
<evidence type="ECO:0000256" key="6">
    <source>
        <dbReference type="ARBA" id="ARBA00023004"/>
    </source>
</evidence>
<keyword evidence="7 9" id="KW-0503">Monooxygenase</keyword>
<dbReference type="InterPro" id="IPR002401">
    <property type="entry name" value="Cyt_P450_E_grp-I"/>
</dbReference>
<evidence type="ECO:0000256" key="1">
    <source>
        <dbReference type="ARBA" id="ARBA00001971"/>
    </source>
</evidence>
<feature type="transmembrane region" description="Helical" evidence="10">
    <location>
        <begin position="20"/>
        <end position="39"/>
    </location>
</feature>
<dbReference type="GeneID" id="41970444"/>
<evidence type="ECO:0000256" key="3">
    <source>
        <dbReference type="ARBA" id="ARBA00022617"/>
    </source>
</evidence>
<evidence type="ECO:0008006" key="13">
    <source>
        <dbReference type="Google" id="ProtNLM"/>
    </source>
</evidence>
<dbReference type="GO" id="GO:0020037">
    <property type="term" value="F:heme binding"/>
    <property type="evidence" value="ECO:0007669"/>
    <property type="project" value="InterPro"/>
</dbReference>
<dbReference type="InterPro" id="IPR001128">
    <property type="entry name" value="Cyt_P450"/>
</dbReference>
<evidence type="ECO:0000256" key="2">
    <source>
        <dbReference type="ARBA" id="ARBA00010617"/>
    </source>
</evidence>
<evidence type="ECO:0000313" key="12">
    <source>
        <dbReference type="Proteomes" id="UP000319257"/>
    </source>
</evidence>
<dbReference type="GO" id="GO:0004497">
    <property type="term" value="F:monooxygenase activity"/>
    <property type="evidence" value="ECO:0007669"/>
    <property type="project" value="UniProtKB-KW"/>
</dbReference>
<dbReference type="InterPro" id="IPR050121">
    <property type="entry name" value="Cytochrome_P450_monoxygenase"/>
</dbReference>
<gene>
    <name evidence="11" type="ORF">E0L32_002997</name>
</gene>
<keyword evidence="10" id="KW-0472">Membrane</keyword>
<dbReference type="InterPro" id="IPR017972">
    <property type="entry name" value="Cyt_P450_CS"/>
</dbReference>
<dbReference type="PANTHER" id="PTHR24305:SF230">
    <property type="entry name" value="P450, PUTATIVE (EUROFUNG)-RELATED"/>
    <property type="match status" value="1"/>
</dbReference>
<dbReference type="Gene3D" id="1.10.630.10">
    <property type="entry name" value="Cytochrome P450"/>
    <property type="match status" value="1"/>
</dbReference>
<dbReference type="RefSeq" id="XP_030999607.1">
    <property type="nucleotide sequence ID" value="XM_031137249.1"/>
</dbReference>